<dbReference type="SMART" id="SM00091">
    <property type="entry name" value="PAS"/>
    <property type="match status" value="2"/>
</dbReference>
<proteinExistence type="predicted"/>
<dbReference type="CDD" id="cd00130">
    <property type="entry name" value="PAS"/>
    <property type="match status" value="2"/>
</dbReference>
<evidence type="ECO:0000256" key="1">
    <source>
        <dbReference type="PROSITE-ProRule" id="PRU00169"/>
    </source>
</evidence>
<dbReference type="InterPro" id="IPR043128">
    <property type="entry name" value="Rev_trsase/Diguanyl_cyclase"/>
</dbReference>
<feature type="domain" description="PAC" evidence="4">
    <location>
        <begin position="215"/>
        <end position="266"/>
    </location>
</feature>
<evidence type="ECO:0000259" key="2">
    <source>
        <dbReference type="PROSITE" id="PS50110"/>
    </source>
</evidence>
<dbReference type="Pfam" id="PF00072">
    <property type="entry name" value="Response_reg"/>
    <property type="match status" value="1"/>
</dbReference>
<feature type="domain" description="PAC" evidence="4">
    <location>
        <begin position="352"/>
        <end position="404"/>
    </location>
</feature>
<dbReference type="InterPro" id="IPR013767">
    <property type="entry name" value="PAS_fold"/>
</dbReference>
<dbReference type="NCBIfam" id="TIGR00229">
    <property type="entry name" value="sensory_box"/>
    <property type="match status" value="2"/>
</dbReference>
<feature type="modified residue" description="4-aspartylphosphate" evidence="1">
    <location>
        <position position="64"/>
    </location>
</feature>
<comment type="caution">
    <text evidence="6">The sequence shown here is derived from an EMBL/GenBank/DDBJ whole genome shotgun (WGS) entry which is preliminary data.</text>
</comment>
<dbReference type="GO" id="GO:0000160">
    <property type="term" value="P:phosphorelay signal transduction system"/>
    <property type="evidence" value="ECO:0007669"/>
    <property type="project" value="InterPro"/>
</dbReference>
<organism evidence="6 7">
    <name type="scientific">Candidatus Dechloromonas phosphorivorans</name>
    <dbReference type="NCBI Taxonomy" id="2899244"/>
    <lineage>
        <taxon>Bacteria</taxon>
        <taxon>Pseudomonadati</taxon>
        <taxon>Pseudomonadota</taxon>
        <taxon>Betaproteobacteria</taxon>
        <taxon>Rhodocyclales</taxon>
        <taxon>Azonexaceae</taxon>
        <taxon>Dechloromonas</taxon>
    </lineage>
</organism>
<dbReference type="GO" id="GO:0006355">
    <property type="term" value="P:regulation of DNA-templated transcription"/>
    <property type="evidence" value="ECO:0007669"/>
    <property type="project" value="InterPro"/>
</dbReference>
<dbReference type="PROSITE" id="PS50112">
    <property type="entry name" value="PAS"/>
    <property type="match status" value="2"/>
</dbReference>
<dbReference type="GO" id="GO:0003824">
    <property type="term" value="F:catalytic activity"/>
    <property type="evidence" value="ECO:0007669"/>
    <property type="project" value="UniProtKB-ARBA"/>
</dbReference>
<dbReference type="SUPFAM" id="SSF55785">
    <property type="entry name" value="PYP-like sensor domain (PAS domain)"/>
    <property type="match status" value="2"/>
</dbReference>
<feature type="domain" description="Response regulatory" evidence="2">
    <location>
        <begin position="12"/>
        <end position="129"/>
    </location>
</feature>
<evidence type="ECO:0000313" key="7">
    <source>
        <dbReference type="Proteomes" id="UP000808146"/>
    </source>
</evidence>
<feature type="domain" description="PAS" evidence="3">
    <location>
        <begin position="274"/>
        <end position="347"/>
    </location>
</feature>
<evidence type="ECO:0000313" key="6">
    <source>
        <dbReference type="EMBL" id="MBK8891572.1"/>
    </source>
</evidence>
<dbReference type="InterPro" id="IPR000160">
    <property type="entry name" value="GGDEF_dom"/>
</dbReference>
<dbReference type="InterPro" id="IPR000014">
    <property type="entry name" value="PAS"/>
</dbReference>
<dbReference type="NCBIfam" id="TIGR00254">
    <property type="entry name" value="GGDEF"/>
    <property type="match status" value="1"/>
</dbReference>
<dbReference type="SMART" id="SM00086">
    <property type="entry name" value="PAC"/>
    <property type="match status" value="2"/>
</dbReference>
<sequence>MPATDVAHLATRVLLVEDDPVDAKLVQEALAGSAGRAFQVEWVTQLRVALLRLSKAAFDVVLLDLTLPDGLGITVFDQIFEAAPRALILVLSGASDEELACQAVQRGAQDYFAKGHIDARWLPHALRYVMERKASQDALRDSEERFRAMSDASPLGIFVSDAGGDCIYTNAAYHKISGLNFAQALGTNWSMAIHPDDRQRIVVEWRDAVRGHEPFQAEVRFLREDGSIVWTRLNAGAMRDGLTSRGRVQTVEDITGRKTVDRELALAKEALFEEKERAQVTLNSIGDAVLCTDILGNVTYLNPVAETMTGWKAADALGRPLGEVFRIIDGITRQPADNPAQRAIAENKVVGLAVDSVLIRRDGVESAIEDSSAPIHNRDGRVSGAVIVFHDVSEARAMAQKMAHLARHDFLTTLPNRLVLTERLSWSISHAQRHHKQVALLFLDLDNFKDINDELGHVIGDRLLQSVAGRLLECVRSTDSVFRQGGDEFVILLDEIERRQDAAQVAEKLVAAQLAPHRVEGHDLHVTLSIGISIYPDDGLIPDALMKNADTAMYCAKANGRNNYQFFTAEMNSAAAGRRGPPSANQG</sequence>
<feature type="domain" description="GGDEF" evidence="5">
    <location>
        <begin position="436"/>
        <end position="569"/>
    </location>
</feature>
<accession>A0A9D7QLN9</accession>
<dbReference type="Gene3D" id="3.30.450.20">
    <property type="entry name" value="PAS domain"/>
    <property type="match status" value="2"/>
</dbReference>
<keyword evidence="1" id="KW-0597">Phosphoprotein</keyword>
<dbReference type="InterPro" id="IPR011006">
    <property type="entry name" value="CheY-like_superfamily"/>
</dbReference>
<evidence type="ECO:0000259" key="3">
    <source>
        <dbReference type="PROSITE" id="PS50112"/>
    </source>
</evidence>
<dbReference type="SUPFAM" id="SSF55073">
    <property type="entry name" value="Nucleotide cyclase"/>
    <property type="match status" value="1"/>
</dbReference>
<dbReference type="InterPro" id="IPR001789">
    <property type="entry name" value="Sig_transdc_resp-reg_receiver"/>
</dbReference>
<evidence type="ECO:0000259" key="4">
    <source>
        <dbReference type="PROSITE" id="PS50113"/>
    </source>
</evidence>
<dbReference type="PROSITE" id="PS50113">
    <property type="entry name" value="PAC"/>
    <property type="match status" value="2"/>
</dbReference>
<dbReference type="CDD" id="cd00156">
    <property type="entry name" value="REC"/>
    <property type="match status" value="1"/>
</dbReference>
<dbReference type="PROSITE" id="PS50110">
    <property type="entry name" value="RESPONSE_REGULATORY"/>
    <property type="match status" value="1"/>
</dbReference>
<dbReference type="Gene3D" id="3.30.70.270">
    <property type="match status" value="1"/>
</dbReference>
<dbReference type="InterPro" id="IPR013656">
    <property type="entry name" value="PAS_4"/>
</dbReference>
<protein>
    <submittedName>
        <fullName evidence="6">Diguanylate cyclase</fullName>
    </submittedName>
</protein>
<dbReference type="SUPFAM" id="SSF52172">
    <property type="entry name" value="CheY-like"/>
    <property type="match status" value="1"/>
</dbReference>
<dbReference type="PANTHER" id="PTHR44757">
    <property type="entry name" value="DIGUANYLATE CYCLASE DGCP"/>
    <property type="match status" value="1"/>
</dbReference>
<dbReference type="InterPro" id="IPR035965">
    <property type="entry name" value="PAS-like_dom_sf"/>
</dbReference>
<dbReference type="InterPro" id="IPR029787">
    <property type="entry name" value="Nucleotide_cyclase"/>
</dbReference>
<dbReference type="InterPro" id="IPR052155">
    <property type="entry name" value="Biofilm_reg_signaling"/>
</dbReference>
<name>A0A9D7QLN9_9RHOO</name>
<dbReference type="EMBL" id="JADKBR010000017">
    <property type="protein sequence ID" value="MBK8891572.1"/>
    <property type="molecule type" value="Genomic_DNA"/>
</dbReference>
<dbReference type="AlphaFoldDB" id="A0A9D7QLN9"/>
<dbReference type="Pfam" id="PF00990">
    <property type="entry name" value="GGDEF"/>
    <property type="match status" value="1"/>
</dbReference>
<dbReference type="InterPro" id="IPR000700">
    <property type="entry name" value="PAS-assoc_C"/>
</dbReference>
<gene>
    <name evidence="6" type="ORF">IPN75_14935</name>
</gene>
<dbReference type="Proteomes" id="UP000808146">
    <property type="component" value="Unassembled WGS sequence"/>
</dbReference>
<dbReference type="Pfam" id="PF08448">
    <property type="entry name" value="PAS_4"/>
    <property type="match status" value="1"/>
</dbReference>
<reference evidence="6" key="1">
    <citation type="submission" date="2020-10" db="EMBL/GenBank/DDBJ databases">
        <title>Connecting structure to function with the recovery of over 1000 high-quality activated sludge metagenome-assembled genomes encoding full-length rRNA genes using long-read sequencing.</title>
        <authorList>
            <person name="Singleton C.M."/>
            <person name="Petriglieri F."/>
            <person name="Kristensen J.M."/>
            <person name="Kirkegaard R.H."/>
            <person name="Michaelsen T.Y."/>
            <person name="Andersen M.H."/>
            <person name="Karst S.M."/>
            <person name="Dueholm M.S."/>
            <person name="Nielsen P.H."/>
            <person name="Albertsen M."/>
        </authorList>
    </citation>
    <scope>NUCLEOTIDE SEQUENCE</scope>
    <source>
        <strain evidence="6">OdNE_18-Q3-R46-58_BAT3C.305</strain>
    </source>
</reference>
<dbReference type="Pfam" id="PF00989">
    <property type="entry name" value="PAS"/>
    <property type="match status" value="1"/>
</dbReference>
<dbReference type="PROSITE" id="PS50887">
    <property type="entry name" value="GGDEF"/>
    <property type="match status" value="1"/>
</dbReference>
<dbReference type="SMART" id="SM00448">
    <property type="entry name" value="REC"/>
    <property type="match status" value="1"/>
</dbReference>
<evidence type="ECO:0000259" key="5">
    <source>
        <dbReference type="PROSITE" id="PS50887"/>
    </source>
</evidence>
<dbReference type="PANTHER" id="PTHR44757:SF4">
    <property type="entry name" value="DIGUANYLATE CYCLASE DGCE-RELATED"/>
    <property type="match status" value="1"/>
</dbReference>
<dbReference type="InterPro" id="IPR001610">
    <property type="entry name" value="PAC"/>
</dbReference>
<dbReference type="FunFam" id="3.30.70.270:FF:000001">
    <property type="entry name" value="Diguanylate cyclase domain protein"/>
    <property type="match status" value="1"/>
</dbReference>
<feature type="domain" description="PAS" evidence="3">
    <location>
        <begin position="142"/>
        <end position="212"/>
    </location>
</feature>
<dbReference type="CDD" id="cd01949">
    <property type="entry name" value="GGDEF"/>
    <property type="match status" value="1"/>
</dbReference>
<dbReference type="Gene3D" id="3.40.50.2300">
    <property type="match status" value="1"/>
</dbReference>
<dbReference type="SMART" id="SM00267">
    <property type="entry name" value="GGDEF"/>
    <property type="match status" value="1"/>
</dbReference>